<dbReference type="AlphaFoldDB" id="A0A4Q0YX91"/>
<reference evidence="2 3" key="1">
    <citation type="submission" date="2017-10" db="EMBL/GenBank/DDBJ databases">
        <title>Nyctiphanis sp. nov., isolated from the stomach of the euphausiid Nyctiphanes simplex (Hansen, 1911) in the Gulf of California.</title>
        <authorList>
            <person name="Gomez-Gil B."/>
            <person name="Aguilar-Mendez M."/>
            <person name="Lopez-Cortes A."/>
            <person name="Gomez-Gutierrez J."/>
            <person name="Roque A."/>
            <person name="Lang E."/>
            <person name="Gonzalez-Castillo A."/>
        </authorList>
    </citation>
    <scope>NUCLEOTIDE SEQUENCE [LARGE SCALE GENOMIC DNA]</scope>
    <source>
        <strain evidence="2 3">CAIM 600</strain>
    </source>
</reference>
<keyword evidence="3" id="KW-1185">Reference proteome</keyword>
<organism evidence="2 3">
    <name type="scientific">Veronia nyctiphanis</name>
    <dbReference type="NCBI Taxonomy" id="1278244"/>
    <lineage>
        <taxon>Bacteria</taxon>
        <taxon>Pseudomonadati</taxon>
        <taxon>Pseudomonadota</taxon>
        <taxon>Gammaproteobacteria</taxon>
        <taxon>Vibrionales</taxon>
        <taxon>Vibrionaceae</taxon>
        <taxon>Veronia</taxon>
    </lineage>
</organism>
<dbReference type="RefSeq" id="WP_129121845.1">
    <property type="nucleotide sequence ID" value="NZ_PEIB01000007.1"/>
</dbReference>
<protein>
    <submittedName>
        <fullName evidence="2">Uncharacterized protein</fullName>
    </submittedName>
</protein>
<feature type="transmembrane region" description="Helical" evidence="1">
    <location>
        <begin position="18"/>
        <end position="34"/>
    </location>
</feature>
<gene>
    <name evidence="2" type="ORF">CS022_08040</name>
</gene>
<evidence type="ECO:0000313" key="3">
    <source>
        <dbReference type="Proteomes" id="UP000290287"/>
    </source>
</evidence>
<keyword evidence="1" id="KW-0472">Membrane</keyword>
<dbReference type="Proteomes" id="UP000290287">
    <property type="component" value="Unassembled WGS sequence"/>
</dbReference>
<evidence type="ECO:0000313" key="2">
    <source>
        <dbReference type="EMBL" id="RXJ73681.1"/>
    </source>
</evidence>
<proteinExistence type="predicted"/>
<sequence length="79" mass="8934">MRTVKDSVKTFAKSKRRVTLCLLVSAMTMLFSSLPELMQISLLLLAFLSASIFLERLLFGSAQTHFVSLQEQRFGAKFC</sequence>
<name>A0A4Q0YX91_9GAMM</name>
<evidence type="ECO:0000256" key="1">
    <source>
        <dbReference type="SAM" id="Phobius"/>
    </source>
</evidence>
<accession>A0A4Q0YX91</accession>
<keyword evidence="1" id="KW-0812">Transmembrane</keyword>
<comment type="caution">
    <text evidence="2">The sequence shown here is derived from an EMBL/GenBank/DDBJ whole genome shotgun (WGS) entry which is preliminary data.</text>
</comment>
<keyword evidence="1" id="KW-1133">Transmembrane helix</keyword>
<dbReference type="EMBL" id="PEIB01000007">
    <property type="protein sequence ID" value="RXJ73681.1"/>
    <property type="molecule type" value="Genomic_DNA"/>
</dbReference>